<dbReference type="InterPro" id="IPR050109">
    <property type="entry name" value="HTH-type_TetR-like_transc_reg"/>
</dbReference>
<dbReference type="InterPro" id="IPR001647">
    <property type="entry name" value="HTH_TetR"/>
</dbReference>
<dbReference type="Gene3D" id="1.10.357.10">
    <property type="entry name" value="Tetracycline Repressor, domain 2"/>
    <property type="match status" value="1"/>
</dbReference>
<dbReference type="STRING" id="288768.SAMEA3906486_03858"/>
<accession>A0A157SNV0</accession>
<evidence type="ECO:0000259" key="3">
    <source>
        <dbReference type="PROSITE" id="PS50977"/>
    </source>
</evidence>
<name>A0A157SNV0_9BORD</name>
<dbReference type="GO" id="GO:0003700">
    <property type="term" value="F:DNA-binding transcription factor activity"/>
    <property type="evidence" value="ECO:0007669"/>
    <property type="project" value="TreeGrafter"/>
</dbReference>
<dbReference type="PANTHER" id="PTHR30055">
    <property type="entry name" value="HTH-TYPE TRANSCRIPTIONAL REGULATOR RUTR"/>
    <property type="match status" value="1"/>
</dbReference>
<feature type="domain" description="HTH tetR-type" evidence="3">
    <location>
        <begin position="16"/>
        <end position="76"/>
    </location>
</feature>
<gene>
    <name evidence="4" type="ORF">SAMEA3906486_03858</name>
</gene>
<keyword evidence="5" id="KW-1185">Reference proteome</keyword>
<dbReference type="GO" id="GO:0000976">
    <property type="term" value="F:transcription cis-regulatory region binding"/>
    <property type="evidence" value="ECO:0007669"/>
    <property type="project" value="TreeGrafter"/>
</dbReference>
<dbReference type="InterPro" id="IPR009057">
    <property type="entry name" value="Homeodomain-like_sf"/>
</dbReference>
<feature type="DNA-binding region" description="H-T-H motif" evidence="2">
    <location>
        <begin position="39"/>
        <end position="58"/>
    </location>
</feature>
<dbReference type="AlphaFoldDB" id="A0A157SNV0"/>
<reference evidence="4 5" key="1">
    <citation type="submission" date="2016-04" db="EMBL/GenBank/DDBJ databases">
        <authorList>
            <consortium name="Pathogen Informatics"/>
        </authorList>
    </citation>
    <scope>NUCLEOTIDE SEQUENCE [LARGE SCALE GENOMIC DNA]</scope>
    <source>
        <strain evidence="4 5">H050680373</strain>
    </source>
</reference>
<organism evidence="4 5">
    <name type="scientific">Bordetella ansorpii</name>
    <dbReference type="NCBI Taxonomy" id="288768"/>
    <lineage>
        <taxon>Bacteria</taxon>
        <taxon>Pseudomonadati</taxon>
        <taxon>Pseudomonadota</taxon>
        <taxon>Betaproteobacteria</taxon>
        <taxon>Burkholderiales</taxon>
        <taxon>Alcaligenaceae</taxon>
        <taxon>Bordetella</taxon>
    </lineage>
</organism>
<evidence type="ECO:0000256" key="2">
    <source>
        <dbReference type="PROSITE-ProRule" id="PRU00335"/>
    </source>
</evidence>
<evidence type="ECO:0000313" key="4">
    <source>
        <dbReference type="EMBL" id="SAI71964.1"/>
    </source>
</evidence>
<proteinExistence type="predicted"/>
<dbReference type="OrthoDB" id="70491at2"/>
<keyword evidence="1 2" id="KW-0238">DNA-binding</keyword>
<evidence type="ECO:0000256" key="1">
    <source>
        <dbReference type="ARBA" id="ARBA00023125"/>
    </source>
</evidence>
<dbReference type="PROSITE" id="PS50977">
    <property type="entry name" value="HTH_TETR_2"/>
    <property type="match status" value="1"/>
</dbReference>
<dbReference type="PANTHER" id="PTHR30055:SF223">
    <property type="entry name" value="HTH-TYPE TRANSCRIPTIONAL REGULATOR UIDR"/>
    <property type="match status" value="1"/>
</dbReference>
<dbReference type="Proteomes" id="UP000076848">
    <property type="component" value="Unassembled WGS sequence"/>
</dbReference>
<protein>
    <submittedName>
        <fullName evidence="4">TetR family transcriptional regulator</fullName>
    </submittedName>
</protein>
<dbReference type="Pfam" id="PF00440">
    <property type="entry name" value="TetR_N"/>
    <property type="match status" value="1"/>
</dbReference>
<dbReference type="RefSeq" id="WP_066130519.1">
    <property type="nucleotide sequence ID" value="NZ_FKIF01000007.1"/>
</dbReference>
<dbReference type="EMBL" id="FKIF01000007">
    <property type="protein sequence ID" value="SAI71964.1"/>
    <property type="molecule type" value="Genomic_DNA"/>
</dbReference>
<sequence length="199" mass="21157">MPEPTLAPTPRRRLSRADRQRQLLDVAWQLAGEGTDALTLGRLAVAAGVAKPLVYDHFGTREGLLAAMYEDYDARHSAIMDAAISAARATLKDKARVIAESYVACVLTQGREISDVLAALNGSPELAAVKRRYQEIFIGKCRGILAPYAGAGGIALPGMWAMLGAADALSEAAACGDITEAQACEELFETIVALVKRSK</sequence>
<evidence type="ECO:0000313" key="5">
    <source>
        <dbReference type="Proteomes" id="UP000076848"/>
    </source>
</evidence>
<dbReference type="SUPFAM" id="SSF46689">
    <property type="entry name" value="Homeodomain-like"/>
    <property type="match status" value="1"/>
</dbReference>